<organism evidence="3 4">
    <name type="scientific">Blastomonas marina</name>
    <dbReference type="NCBI Taxonomy" id="1867408"/>
    <lineage>
        <taxon>Bacteria</taxon>
        <taxon>Pseudomonadati</taxon>
        <taxon>Pseudomonadota</taxon>
        <taxon>Alphaproteobacteria</taxon>
        <taxon>Sphingomonadales</taxon>
        <taxon>Sphingomonadaceae</taxon>
        <taxon>Blastomonas</taxon>
    </lineage>
</organism>
<dbReference type="PANTHER" id="PTHR22911">
    <property type="entry name" value="ACYL-MALONYL CONDENSING ENZYME-RELATED"/>
    <property type="match status" value="1"/>
</dbReference>
<feature type="domain" description="EamA" evidence="2">
    <location>
        <begin position="7"/>
        <end position="139"/>
    </location>
</feature>
<gene>
    <name evidence="3" type="ORF">GCM10010923_15550</name>
</gene>
<sequence>MQHDERTGLLLALLGFSVLSAGDAVVKTMAGDWSPAAVAALRYTIGTVGLGVLLWWREGRKGFAYPRPGVQLMRGLGVGGATLGFFSAVFVMPLATATAIVFLSPIITAILAIMFLGEPSRRATWVAAIAGFIGVLVLLRPGFSDLGWAAALPLVSAFGVSLMMLGNRMSANLASPLAMQFSIASIAAVFLVLAAAIGAYSGVEALAVGSPDWTVVARCAIVALTATTAHWLVFLGTTRAGAATIAPTTYVQMIVAVLLGMVLFGDVPDALTLLGAVIIIGAGLYLWRETGRAPPQVRE</sequence>
<feature type="transmembrane region" description="Helical" evidence="1">
    <location>
        <begin position="146"/>
        <end position="165"/>
    </location>
</feature>
<evidence type="ECO:0000313" key="4">
    <source>
        <dbReference type="Proteomes" id="UP000603317"/>
    </source>
</evidence>
<feature type="transmembrane region" description="Helical" evidence="1">
    <location>
        <begin position="99"/>
        <end position="116"/>
    </location>
</feature>
<dbReference type="SUPFAM" id="SSF103481">
    <property type="entry name" value="Multidrug resistance efflux transporter EmrE"/>
    <property type="match status" value="2"/>
</dbReference>
<feature type="transmembrane region" description="Helical" evidence="1">
    <location>
        <begin position="76"/>
        <end position="93"/>
    </location>
</feature>
<feature type="transmembrane region" description="Helical" evidence="1">
    <location>
        <begin position="270"/>
        <end position="287"/>
    </location>
</feature>
<reference evidence="4" key="1">
    <citation type="journal article" date="2019" name="Int. J. Syst. Evol. Microbiol.">
        <title>The Global Catalogue of Microorganisms (GCM) 10K type strain sequencing project: providing services to taxonomists for standard genome sequencing and annotation.</title>
        <authorList>
            <consortium name="The Broad Institute Genomics Platform"/>
            <consortium name="The Broad Institute Genome Sequencing Center for Infectious Disease"/>
            <person name="Wu L."/>
            <person name="Ma J."/>
        </authorList>
    </citation>
    <scope>NUCLEOTIDE SEQUENCE [LARGE SCALE GENOMIC DNA]</scope>
    <source>
        <strain evidence="4">CGMCC 1.15297</strain>
    </source>
</reference>
<comment type="caution">
    <text evidence="3">The sequence shown here is derived from an EMBL/GenBank/DDBJ whole genome shotgun (WGS) entry which is preliminary data.</text>
</comment>
<evidence type="ECO:0000256" key="1">
    <source>
        <dbReference type="SAM" id="Phobius"/>
    </source>
</evidence>
<name>A0ABQ1FCY9_9SPHN</name>
<keyword evidence="4" id="KW-1185">Reference proteome</keyword>
<dbReference type="PANTHER" id="PTHR22911:SF135">
    <property type="entry name" value="BLR4310 PROTEIN"/>
    <property type="match status" value="1"/>
</dbReference>
<dbReference type="InterPro" id="IPR000620">
    <property type="entry name" value="EamA_dom"/>
</dbReference>
<accession>A0ABQ1FCY9</accession>
<feature type="transmembrane region" description="Helical" evidence="1">
    <location>
        <begin position="123"/>
        <end position="140"/>
    </location>
</feature>
<dbReference type="EMBL" id="BMID01000001">
    <property type="protein sequence ID" value="GGA06558.1"/>
    <property type="molecule type" value="Genomic_DNA"/>
</dbReference>
<dbReference type="InterPro" id="IPR037185">
    <property type="entry name" value="EmrE-like"/>
</dbReference>
<feature type="transmembrane region" description="Helical" evidence="1">
    <location>
        <begin position="215"/>
        <end position="235"/>
    </location>
</feature>
<evidence type="ECO:0000313" key="3">
    <source>
        <dbReference type="EMBL" id="GGA06558.1"/>
    </source>
</evidence>
<keyword evidence="1" id="KW-0812">Transmembrane</keyword>
<dbReference type="Proteomes" id="UP000603317">
    <property type="component" value="Unassembled WGS sequence"/>
</dbReference>
<feature type="transmembrane region" description="Helical" evidence="1">
    <location>
        <begin position="34"/>
        <end position="56"/>
    </location>
</feature>
<protein>
    <submittedName>
        <fullName evidence="3">Membrane protein</fullName>
    </submittedName>
</protein>
<keyword evidence="1" id="KW-1133">Transmembrane helix</keyword>
<feature type="transmembrane region" description="Helical" evidence="1">
    <location>
        <begin position="177"/>
        <end position="203"/>
    </location>
</feature>
<evidence type="ECO:0000259" key="2">
    <source>
        <dbReference type="Pfam" id="PF00892"/>
    </source>
</evidence>
<keyword evidence="1" id="KW-0472">Membrane</keyword>
<dbReference type="RefSeq" id="WP_188642156.1">
    <property type="nucleotide sequence ID" value="NZ_BMID01000001.1"/>
</dbReference>
<dbReference type="Pfam" id="PF00892">
    <property type="entry name" value="EamA"/>
    <property type="match status" value="1"/>
</dbReference>
<feature type="transmembrane region" description="Helical" evidence="1">
    <location>
        <begin position="242"/>
        <end position="264"/>
    </location>
</feature>
<proteinExistence type="predicted"/>